<dbReference type="Pfam" id="PF01041">
    <property type="entry name" value="DegT_DnrJ_EryC1"/>
    <property type="match status" value="1"/>
</dbReference>
<dbReference type="GO" id="GO:0008483">
    <property type="term" value="F:transaminase activity"/>
    <property type="evidence" value="ECO:0007669"/>
    <property type="project" value="UniProtKB-KW"/>
</dbReference>
<dbReference type="InterPro" id="IPR000653">
    <property type="entry name" value="DegT/StrS_aminotransferase"/>
</dbReference>
<name>A0A3R9DZ68_9PSEU</name>
<keyword evidence="8" id="KW-1185">Reference proteome</keyword>
<dbReference type="SUPFAM" id="SSF53383">
    <property type="entry name" value="PLP-dependent transferases"/>
    <property type="match status" value="1"/>
</dbReference>
<keyword evidence="7" id="KW-0808">Transferase</keyword>
<dbReference type="AlphaFoldDB" id="A0A3R9DZ68"/>
<dbReference type="CDD" id="cd00616">
    <property type="entry name" value="AHBA_syn"/>
    <property type="match status" value="1"/>
</dbReference>
<dbReference type="GO" id="GO:0000271">
    <property type="term" value="P:polysaccharide biosynthetic process"/>
    <property type="evidence" value="ECO:0007669"/>
    <property type="project" value="TreeGrafter"/>
</dbReference>
<evidence type="ECO:0000256" key="3">
    <source>
        <dbReference type="ARBA" id="ARBA00037999"/>
    </source>
</evidence>
<feature type="active site" description="Proton acceptor" evidence="4">
    <location>
        <position position="192"/>
    </location>
</feature>
<keyword evidence="7" id="KW-0032">Aminotransferase</keyword>
<comment type="caution">
    <text evidence="7">The sequence shown here is derived from an EMBL/GenBank/DDBJ whole genome shotgun (WGS) entry which is preliminary data.</text>
</comment>
<dbReference type="PIRSF" id="PIRSF000390">
    <property type="entry name" value="PLP_StrS"/>
    <property type="match status" value="1"/>
</dbReference>
<comment type="similarity">
    <text evidence="3 6">Belongs to the DegT/DnrJ/EryC1 family.</text>
</comment>
<dbReference type="GO" id="GO:0017000">
    <property type="term" value="P:antibiotic biosynthetic process"/>
    <property type="evidence" value="ECO:0007669"/>
    <property type="project" value="UniProtKB-KW"/>
</dbReference>
<feature type="modified residue" description="N6-(pyridoxal phosphate)lysine" evidence="5">
    <location>
        <position position="192"/>
    </location>
</feature>
<proteinExistence type="inferred from homology"/>
<accession>A0A3R9DZ68</accession>
<evidence type="ECO:0000256" key="5">
    <source>
        <dbReference type="PIRSR" id="PIRSR000390-2"/>
    </source>
</evidence>
<dbReference type="InterPro" id="IPR015421">
    <property type="entry name" value="PyrdxlP-dep_Trfase_major"/>
</dbReference>
<dbReference type="InterPro" id="IPR015422">
    <property type="entry name" value="PyrdxlP-dep_Trfase_small"/>
</dbReference>
<sequence>MTGSPPRFSTPLHVGRPNIGDRSKFLDRLGGALDRHWLANNGPLVREFEARVAALAGTRHCVPVGNATVGIQIAAKAAGIAPGDEVVVPSFTSPATAHALHWIGATPVFCDVDGTANADPGHVARLIGPRTRAIVGVHVFGRPCEIDRLAALAERHGLPLILDAAQAVGCTYRGRPIGGFGVAEVFSFHATKYLNSFEGGAIVTDDDELAERARAMRNLGMNDERDQVVCGINGRMTEASAAMGLTSLDAMETIISANRRNHRLYRSGLAGLDGVRLHEPAPGERANHQYIVIEVDGAVAGADRDTVLGALARHNVLARRYFHPGCHQIPPYRDHPALHTPLPLPRTEALCDRVLSLPTGTAVGPAEIAGICGIIREACTGGQVRAA</sequence>
<protein>
    <submittedName>
        <fullName evidence="7">Aminotransferase class I/II-fold pyridoxal phosphate-dependent enzyme</fullName>
    </submittedName>
</protein>
<dbReference type="Gene3D" id="3.40.640.10">
    <property type="entry name" value="Type I PLP-dependent aspartate aminotransferase-like (Major domain)"/>
    <property type="match status" value="1"/>
</dbReference>
<keyword evidence="2" id="KW-0045">Antibiotic biosynthesis</keyword>
<evidence type="ECO:0000256" key="6">
    <source>
        <dbReference type="RuleBase" id="RU004508"/>
    </source>
</evidence>
<evidence type="ECO:0000313" key="8">
    <source>
        <dbReference type="Proteomes" id="UP000267081"/>
    </source>
</evidence>
<evidence type="ECO:0000256" key="1">
    <source>
        <dbReference type="ARBA" id="ARBA00022898"/>
    </source>
</evidence>
<dbReference type="PANTHER" id="PTHR30244">
    <property type="entry name" value="TRANSAMINASE"/>
    <property type="match status" value="1"/>
</dbReference>
<dbReference type="Proteomes" id="UP000267081">
    <property type="component" value="Unassembled WGS sequence"/>
</dbReference>
<dbReference type="OrthoDB" id="5342089at2"/>
<dbReference type="InterPro" id="IPR015424">
    <property type="entry name" value="PyrdxlP-dep_Trfase"/>
</dbReference>
<evidence type="ECO:0000256" key="2">
    <source>
        <dbReference type="ARBA" id="ARBA00023194"/>
    </source>
</evidence>
<dbReference type="Gene3D" id="3.90.1150.10">
    <property type="entry name" value="Aspartate Aminotransferase, domain 1"/>
    <property type="match status" value="1"/>
</dbReference>
<dbReference type="EMBL" id="RSEC01000047">
    <property type="protein sequence ID" value="RSD16837.1"/>
    <property type="molecule type" value="Genomic_DNA"/>
</dbReference>
<organism evidence="7 8">
    <name type="scientific">Amycolatopsis eburnea</name>
    <dbReference type="NCBI Taxonomy" id="2267691"/>
    <lineage>
        <taxon>Bacteria</taxon>
        <taxon>Bacillati</taxon>
        <taxon>Actinomycetota</taxon>
        <taxon>Actinomycetes</taxon>
        <taxon>Pseudonocardiales</taxon>
        <taxon>Pseudonocardiaceae</taxon>
        <taxon>Amycolatopsis</taxon>
    </lineage>
</organism>
<reference evidence="7 8" key="1">
    <citation type="submission" date="2018-12" db="EMBL/GenBank/DDBJ databases">
        <title>Amycolatopsis eburnea sp. nov. actinomycete associate with arbuscular mycorrhiza fungal spore.</title>
        <authorList>
            <person name="Lumyong S."/>
            <person name="Chaiya L."/>
        </authorList>
    </citation>
    <scope>NUCLEOTIDE SEQUENCE [LARGE SCALE GENOMIC DNA]</scope>
    <source>
        <strain evidence="7 8">GLM-1</strain>
    </source>
</reference>
<dbReference type="GO" id="GO:0030170">
    <property type="term" value="F:pyridoxal phosphate binding"/>
    <property type="evidence" value="ECO:0007669"/>
    <property type="project" value="TreeGrafter"/>
</dbReference>
<evidence type="ECO:0000313" key="7">
    <source>
        <dbReference type="EMBL" id="RSD16837.1"/>
    </source>
</evidence>
<gene>
    <name evidence="7" type="ORF">EIY87_21460</name>
</gene>
<keyword evidence="1 5" id="KW-0663">Pyridoxal phosphate</keyword>
<evidence type="ECO:0000256" key="4">
    <source>
        <dbReference type="PIRSR" id="PIRSR000390-1"/>
    </source>
</evidence>
<dbReference type="RefSeq" id="WP_125311005.1">
    <property type="nucleotide sequence ID" value="NZ_RSEC01000047.1"/>
</dbReference>
<dbReference type="PANTHER" id="PTHR30244:SF9">
    <property type="entry name" value="PROTEIN RV3402C"/>
    <property type="match status" value="1"/>
</dbReference>